<evidence type="ECO:0000313" key="2">
    <source>
        <dbReference type="Proteomes" id="UP000280834"/>
    </source>
</evidence>
<keyword evidence="2" id="KW-1185">Reference proteome</keyword>
<gene>
    <name evidence="1" type="ORF">BTMF_LOCUS3234</name>
</gene>
<organism evidence="1 2">
    <name type="scientific">Brugia timori</name>
    <dbReference type="NCBI Taxonomy" id="42155"/>
    <lineage>
        <taxon>Eukaryota</taxon>
        <taxon>Metazoa</taxon>
        <taxon>Ecdysozoa</taxon>
        <taxon>Nematoda</taxon>
        <taxon>Chromadorea</taxon>
        <taxon>Rhabditida</taxon>
        <taxon>Spirurina</taxon>
        <taxon>Spiruromorpha</taxon>
        <taxon>Filarioidea</taxon>
        <taxon>Onchocercidae</taxon>
        <taxon>Brugia</taxon>
    </lineage>
</organism>
<sequence>MLVYGFRDLNLSCFFAAFPFNRFAFSLYLLKS</sequence>
<dbReference type="AlphaFoldDB" id="A0A3P7TMS3"/>
<dbReference type="Proteomes" id="UP000280834">
    <property type="component" value="Unassembled WGS sequence"/>
</dbReference>
<name>A0A3P7TMS3_9BILA</name>
<accession>A0A3P7TMS3</accession>
<evidence type="ECO:0000313" key="1">
    <source>
        <dbReference type="EMBL" id="VDO14324.1"/>
    </source>
</evidence>
<proteinExistence type="predicted"/>
<reference evidence="1 2" key="1">
    <citation type="submission" date="2018-11" db="EMBL/GenBank/DDBJ databases">
        <authorList>
            <consortium name="Pathogen Informatics"/>
        </authorList>
    </citation>
    <scope>NUCLEOTIDE SEQUENCE [LARGE SCALE GENOMIC DNA]</scope>
</reference>
<protein>
    <submittedName>
        <fullName evidence="1">Uncharacterized protein</fullName>
    </submittedName>
</protein>
<dbReference type="EMBL" id="UZAG01002871">
    <property type="protein sequence ID" value="VDO14324.1"/>
    <property type="molecule type" value="Genomic_DNA"/>
</dbReference>